<dbReference type="AlphaFoldDB" id="A0A158NB87"/>
<dbReference type="EMBL" id="ADTU01010604">
    <property type="status" value="NOT_ANNOTATED_CDS"/>
    <property type="molecule type" value="Genomic_DNA"/>
</dbReference>
<feature type="transmembrane region" description="Helical" evidence="10">
    <location>
        <begin position="339"/>
        <end position="358"/>
    </location>
</feature>
<evidence type="ECO:0000256" key="7">
    <source>
        <dbReference type="ARBA" id="ARBA00023136"/>
    </source>
</evidence>
<organism evidence="11 12">
    <name type="scientific">Atta cephalotes</name>
    <name type="common">Leafcutter ant</name>
    <dbReference type="NCBI Taxonomy" id="12957"/>
    <lineage>
        <taxon>Eukaryota</taxon>
        <taxon>Metazoa</taxon>
        <taxon>Ecdysozoa</taxon>
        <taxon>Arthropoda</taxon>
        <taxon>Hexapoda</taxon>
        <taxon>Insecta</taxon>
        <taxon>Pterygota</taxon>
        <taxon>Neoptera</taxon>
        <taxon>Endopterygota</taxon>
        <taxon>Hymenoptera</taxon>
        <taxon>Apocrita</taxon>
        <taxon>Aculeata</taxon>
        <taxon>Formicoidea</taxon>
        <taxon>Formicidae</taxon>
        <taxon>Myrmicinae</taxon>
        <taxon>Atta</taxon>
    </lineage>
</organism>
<feature type="transmembrane region" description="Helical" evidence="10">
    <location>
        <begin position="187"/>
        <end position="210"/>
    </location>
</feature>
<keyword evidence="6 10" id="KW-1133">Transmembrane helix</keyword>
<comment type="subcellular location">
    <subcellularLocation>
        <location evidence="1 10">Cell membrane</location>
        <topology evidence="1 10">Multi-pass membrane protein</topology>
    </subcellularLocation>
</comment>
<dbReference type="GO" id="GO:0004984">
    <property type="term" value="F:olfactory receptor activity"/>
    <property type="evidence" value="ECO:0007669"/>
    <property type="project" value="InterPro"/>
</dbReference>
<keyword evidence="3 10" id="KW-0716">Sensory transduction</keyword>
<accession>A0A158NB87</accession>
<evidence type="ECO:0000313" key="11">
    <source>
        <dbReference type="EnsemblMetazoa" id="XP_012054795.1"/>
    </source>
</evidence>
<dbReference type="KEGG" id="acep:105617860"/>
<evidence type="ECO:0000256" key="6">
    <source>
        <dbReference type="ARBA" id="ARBA00022989"/>
    </source>
</evidence>
<feature type="transmembrane region" description="Helical" evidence="10">
    <location>
        <begin position="82"/>
        <end position="101"/>
    </location>
</feature>
<evidence type="ECO:0000256" key="4">
    <source>
        <dbReference type="ARBA" id="ARBA00022692"/>
    </source>
</evidence>
<name>A0A158NB87_ATTCE</name>
<dbReference type="InterPro" id="IPR004117">
    <property type="entry name" value="7tm6_olfct_rcpt"/>
</dbReference>
<dbReference type="GO" id="GO:0005549">
    <property type="term" value="F:odorant binding"/>
    <property type="evidence" value="ECO:0007669"/>
    <property type="project" value="InterPro"/>
</dbReference>
<evidence type="ECO:0000256" key="9">
    <source>
        <dbReference type="ARBA" id="ARBA00023224"/>
    </source>
</evidence>
<evidence type="ECO:0000256" key="2">
    <source>
        <dbReference type="ARBA" id="ARBA00022475"/>
    </source>
</evidence>
<evidence type="ECO:0000256" key="3">
    <source>
        <dbReference type="ARBA" id="ARBA00022606"/>
    </source>
</evidence>
<gene>
    <name evidence="11" type="primary">105617860</name>
</gene>
<evidence type="ECO:0000313" key="12">
    <source>
        <dbReference type="Proteomes" id="UP000005205"/>
    </source>
</evidence>
<keyword evidence="2" id="KW-1003">Cell membrane</keyword>
<protein>
    <recommendedName>
        <fullName evidence="10">Odorant receptor</fullName>
    </recommendedName>
</protein>
<comment type="similarity">
    <text evidence="10">Belongs to the insect chemoreceptor superfamily. Heteromeric odorant receptor channel (TC 1.A.69) family.</text>
</comment>
<sequence length="447" mass="52268">MTISNTTGSLLQSVLLRLSKQMEHPKEHYYKFNRFLLSVSGLWPYQSEWSARLTRAVITVIMLSSVFVQISSMFTSEITMDFIVDGIPSLLLVLGSLSNLYSRIIHIDKFRELFERMWQDWALQKTHYEIKIMHEHAEISRLFTLYYIICLKLSKQMEHPEECYYKLNRFMLLLTGLWPYQSKWSTRLVRAVITIILLSSVIFQLLSFFMSNITANFIIDMIPAFMPVMGSLSQMYARVGHVDKLRDLFEHIRNDWKLRKTNYEAKIMQKHAETSKLLTLYYLLMQYVAVIGYNAWLFLPDILDIISPINESRPRILPFKAEFFIDQERYFNLIRSHTCIVIFILSLIFLAVSTLYVALTQHACGMCELLGFVDMIEFYHTIPFLMDIIELVLTMSLALTQMLTITDDMERVVRSISVTILTLIHLFVSNYMGQKVTDASSNACEKV</sequence>
<dbReference type="PANTHER" id="PTHR21137">
    <property type="entry name" value="ODORANT RECEPTOR"/>
    <property type="match status" value="1"/>
</dbReference>
<evidence type="ECO:0000256" key="1">
    <source>
        <dbReference type="ARBA" id="ARBA00004651"/>
    </source>
</evidence>
<keyword evidence="7 10" id="KW-0472">Membrane</keyword>
<feature type="transmembrane region" description="Helical" evidence="10">
    <location>
        <begin position="378"/>
        <end position="400"/>
    </location>
</feature>
<keyword evidence="4 10" id="KW-0812">Transmembrane</keyword>
<dbReference type="InParanoid" id="A0A158NB87"/>
<evidence type="ECO:0000256" key="5">
    <source>
        <dbReference type="ARBA" id="ARBA00022725"/>
    </source>
</evidence>
<dbReference type="GO" id="GO:0005886">
    <property type="term" value="C:plasma membrane"/>
    <property type="evidence" value="ECO:0007669"/>
    <property type="project" value="UniProtKB-SubCell"/>
</dbReference>
<keyword evidence="8 10" id="KW-0675">Receptor</keyword>
<dbReference type="Proteomes" id="UP000005205">
    <property type="component" value="Unassembled WGS sequence"/>
</dbReference>
<keyword evidence="5 10" id="KW-0552">Olfaction</keyword>
<dbReference type="GO" id="GO:0007165">
    <property type="term" value="P:signal transduction"/>
    <property type="evidence" value="ECO:0007669"/>
    <property type="project" value="UniProtKB-KW"/>
</dbReference>
<feature type="transmembrane region" description="Helical" evidence="10">
    <location>
        <begin position="280"/>
        <end position="299"/>
    </location>
</feature>
<dbReference type="PANTHER" id="PTHR21137:SF35">
    <property type="entry name" value="ODORANT RECEPTOR 19A-RELATED"/>
    <property type="match status" value="1"/>
</dbReference>
<dbReference type="EnsemblMetazoa" id="XM_012199405.1">
    <property type="protein sequence ID" value="XP_012054795.1"/>
    <property type="gene ID" value="LOC105617860"/>
</dbReference>
<dbReference type="OrthoDB" id="7551894at2759"/>
<keyword evidence="9 10" id="KW-0807">Transducer</keyword>
<evidence type="ECO:0000256" key="10">
    <source>
        <dbReference type="RuleBase" id="RU351113"/>
    </source>
</evidence>
<feature type="transmembrane region" description="Helical" evidence="10">
    <location>
        <begin position="412"/>
        <end position="432"/>
    </location>
</feature>
<evidence type="ECO:0000256" key="8">
    <source>
        <dbReference type="ARBA" id="ARBA00023170"/>
    </source>
</evidence>
<proteinExistence type="inferred from homology"/>
<feature type="transmembrane region" description="Helical" evidence="10">
    <location>
        <begin position="56"/>
        <end position="76"/>
    </location>
</feature>
<reference evidence="11" key="2">
    <citation type="submission" date="2016-04" db="UniProtKB">
        <authorList>
            <consortium name="EnsemblMetazoa"/>
        </authorList>
    </citation>
    <scope>IDENTIFICATION</scope>
</reference>
<reference evidence="12" key="1">
    <citation type="journal article" date="2011" name="PLoS Genet.">
        <title>The genome sequence of the leaf-cutter ant Atta cephalotes reveals insights into its obligate symbiotic lifestyle.</title>
        <authorList>
            <person name="Suen G."/>
            <person name="Teiling C."/>
            <person name="Li L."/>
            <person name="Holt C."/>
            <person name="Abouheif E."/>
            <person name="Bornberg-Bauer E."/>
            <person name="Bouffard P."/>
            <person name="Caldera E.J."/>
            <person name="Cash E."/>
            <person name="Cavanaugh A."/>
            <person name="Denas O."/>
            <person name="Elhaik E."/>
            <person name="Fave M.J."/>
            <person name="Gadau J."/>
            <person name="Gibson J.D."/>
            <person name="Graur D."/>
            <person name="Grubbs K.J."/>
            <person name="Hagen D.E."/>
            <person name="Harkins T.T."/>
            <person name="Helmkampf M."/>
            <person name="Hu H."/>
            <person name="Johnson B.R."/>
            <person name="Kim J."/>
            <person name="Marsh S.E."/>
            <person name="Moeller J.A."/>
            <person name="Munoz-Torres M.C."/>
            <person name="Murphy M.C."/>
            <person name="Naughton M.C."/>
            <person name="Nigam S."/>
            <person name="Overson R."/>
            <person name="Rajakumar R."/>
            <person name="Reese J.T."/>
            <person name="Scott J.J."/>
            <person name="Smith C.R."/>
            <person name="Tao S."/>
            <person name="Tsutsui N.D."/>
            <person name="Viljakainen L."/>
            <person name="Wissler L."/>
            <person name="Yandell M.D."/>
            <person name="Zimmer F."/>
            <person name="Taylor J."/>
            <person name="Slater S.C."/>
            <person name="Clifton S.W."/>
            <person name="Warren W.C."/>
            <person name="Elsik C.G."/>
            <person name="Smith C.D."/>
            <person name="Weinstock G.M."/>
            <person name="Gerardo N.M."/>
            <person name="Currie C.R."/>
        </authorList>
    </citation>
    <scope>NUCLEOTIDE SEQUENCE [LARGE SCALE GENOMIC DNA]</scope>
</reference>
<keyword evidence="12" id="KW-1185">Reference proteome</keyword>